<accession>A0A975GQJ4</accession>
<reference evidence="2" key="1">
    <citation type="journal article" date="2021" name="Microb. Physiol.">
        <title>Proteogenomic Insights into the Physiology of Marine, Sulfate-Reducing, Filamentous Desulfonema limicola and Desulfonema magnum.</title>
        <authorList>
            <person name="Schnaars V."/>
            <person name="Wohlbrand L."/>
            <person name="Scheve S."/>
            <person name="Hinrichs C."/>
            <person name="Reinhardt R."/>
            <person name="Rabus R."/>
        </authorList>
    </citation>
    <scope>NUCLEOTIDE SEQUENCE</scope>
    <source>
        <strain evidence="2">4be13</strain>
    </source>
</reference>
<keyword evidence="3" id="KW-1185">Reference proteome</keyword>
<dbReference type="Proteomes" id="UP000663722">
    <property type="component" value="Chromosome"/>
</dbReference>
<sequence length="65" mass="7138">MNPDFMNQETRLFPPGPEVSLKKKPGFFSGANPGGQAYESRNPGFSSWPGSIPEKKAGFLLRPEL</sequence>
<dbReference type="AlphaFoldDB" id="A0A975GQJ4"/>
<gene>
    <name evidence="2" type="ORF">dnm_061620</name>
</gene>
<dbReference type="EMBL" id="CP061800">
    <property type="protein sequence ID" value="QTA90101.1"/>
    <property type="molecule type" value="Genomic_DNA"/>
</dbReference>
<organism evidence="2 3">
    <name type="scientific">Desulfonema magnum</name>
    <dbReference type="NCBI Taxonomy" id="45655"/>
    <lineage>
        <taxon>Bacteria</taxon>
        <taxon>Pseudomonadati</taxon>
        <taxon>Thermodesulfobacteriota</taxon>
        <taxon>Desulfobacteria</taxon>
        <taxon>Desulfobacterales</taxon>
        <taxon>Desulfococcaceae</taxon>
        <taxon>Desulfonema</taxon>
    </lineage>
</organism>
<evidence type="ECO:0000313" key="3">
    <source>
        <dbReference type="Proteomes" id="UP000663722"/>
    </source>
</evidence>
<feature type="region of interest" description="Disordered" evidence="1">
    <location>
        <begin position="1"/>
        <end position="50"/>
    </location>
</feature>
<proteinExistence type="predicted"/>
<dbReference type="KEGG" id="dmm:dnm_061620"/>
<protein>
    <submittedName>
        <fullName evidence="2">Uncharacterized protein</fullName>
    </submittedName>
</protein>
<evidence type="ECO:0000313" key="2">
    <source>
        <dbReference type="EMBL" id="QTA90101.1"/>
    </source>
</evidence>
<feature type="compositionally biased region" description="Polar residues" evidence="1">
    <location>
        <begin position="1"/>
        <end position="10"/>
    </location>
</feature>
<evidence type="ECO:0000256" key="1">
    <source>
        <dbReference type="SAM" id="MobiDB-lite"/>
    </source>
</evidence>
<name>A0A975GQJ4_9BACT</name>